<dbReference type="EMBL" id="JARWAI010000015">
    <property type="protein sequence ID" value="MDR5876499.1"/>
    <property type="molecule type" value="Genomic_DNA"/>
</dbReference>
<keyword evidence="5" id="KW-0560">Oxidoreductase</keyword>
<dbReference type="InterPro" id="IPR036291">
    <property type="entry name" value="NAD(P)-bd_dom_sf"/>
</dbReference>
<accession>A0ABU1GHF7</accession>
<evidence type="ECO:0000256" key="1">
    <source>
        <dbReference type="ARBA" id="ARBA00001947"/>
    </source>
</evidence>
<comment type="caution">
    <text evidence="6">The sequence shown here is derived from an EMBL/GenBank/DDBJ whole genome shotgun (WGS) entry which is preliminary data.</text>
</comment>
<dbReference type="InterPro" id="IPR011032">
    <property type="entry name" value="GroES-like_sf"/>
</dbReference>
<reference evidence="6 7" key="1">
    <citation type="submission" date="2023-04" db="EMBL/GenBank/DDBJ databases">
        <title>A long-awaited taxogenomic arrangement of the family Halomonadaceae.</title>
        <authorList>
            <person name="De La Haba R."/>
            <person name="Chuvochina M."/>
            <person name="Wittouck S."/>
            <person name="Arahal D.R."/>
            <person name="Sanchez-Porro C."/>
            <person name="Hugenholtz P."/>
            <person name="Ventosa A."/>
        </authorList>
    </citation>
    <scope>NUCLEOTIDE SEQUENCE [LARGE SCALE GENOMIC DNA]</scope>
    <source>
        <strain evidence="6 7">DSM 18042</strain>
    </source>
</reference>
<name>A0ABU1GHF7_9GAMM</name>
<dbReference type="SUPFAM" id="SSF50129">
    <property type="entry name" value="GroES-like"/>
    <property type="match status" value="1"/>
</dbReference>
<dbReference type="Gene3D" id="3.40.50.720">
    <property type="entry name" value="NAD(P)-binding Rossmann-like Domain"/>
    <property type="match status" value="1"/>
</dbReference>
<dbReference type="SUPFAM" id="SSF51735">
    <property type="entry name" value="NAD(P)-binding Rossmann-fold domains"/>
    <property type="match status" value="1"/>
</dbReference>
<comment type="similarity">
    <text evidence="2">Belongs to the zinc-containing alcohol dehydrogenase family.</text>
</comment>
<evidence type="ECO:0000313" key="7">
    <source>
        <dbReference type="Proteomes" id="UP001269267"/>
    </source>
</evidence>
<proteinExistence type="inferred from homology"/>
<sequence length="330" mass="35437">MSGFEQATAFWVTQPGHGELKQETVPAPGEGEVLVRTLYSGISRGTESLVFNARVPESEFIRMRAPFQAGDFPTPVKYGYASVGDVVQGPSHLHNRRVFCLYPHQDFFVVPATAVVPLPEDVPAARAVLAANMETAINGVWDAEPVIGERISVIGAGVVGALVAYLCSRIPGVEVQLVDINPDREALANQLGVAFCSPAQANDDQDCVIHASGHPEGLRQALGLAGNEGRIIEMSWFGEGEVALPLGGAFHSQRLTLRASQVGQLPPRLRPRWDYARRLGVALSLLADERLDALISGESDFASLPELAPELFSPGSTALCHRLRYAASSH</sequence>
<evidence type="ECO:0000256" key="4">
    <source>
        <dbReference type="ARBA" id="ARBA00022833"/>
    </source>
</evidence>
<dbReference type="Proteomes" id="UP001269267">
    <property type="component" value="Unassembled WGS sequence"/>
</dbReference>
<evidence type="ECO:0000256" key="3">
    <source>
        <dbReference type="ARBA" id="ARBA00022723"/>
    </source>
</evidence>
<keyword evidence="4" id="KW-0862">Zinc</keyword>
<dbReference type="CDD" id="cd08255">
    <property type="entry name" value="2-desacetyl-2-hydroxyethyl_bacteriochlorophyllide_like"/>
    <property type="match status" value="1"/>
</dbReference>
<comment type="cofactor">
    <cofactor evidence="1">
        <name>Zn(2+)</name>
        <dbReference type="ChEBI" id="CHEBI:29105"/>
    </cofactor>
</comment>
<evidence type="ECO:0000313" key="6">
    <source>
        <dbReference type="EMBL" id="MDR5876499.1"/>
    </source>
</evidence>
<gene>
    <name evidence="6" type="ORF">QC815_16435</name>
</gene>
<organism evidence="6 7">
    <name type="scientific">Vreelandella gomseomensis</name>
    <dbReference type="NCBI Taxonomy" id="370766"/>
    <lineage>
        <taxon>Bacteria</taxon>
        <taxon>Pseudomonadati</taxon>
        <taxon>Pseudomonadota</taxon>
        <taxon>Gammaproteobacteria</taxon>
        <taxon>Oceanospirillales</taxon>
        <taxon>Halomonadaceae</taxon>
        <taxon>Vreelandella</taxon>
    </lineage>
</organism>
<protein>
    <submittedName>
        <fullName evidence="6">Dehydrogenase</fullName>
    </submittedName>
</protein>
<dbReference type="Gene3D" id="3.90.180.10">
    <property type="entry name" value="Medium-chain alcohol dehydrogenases, catalytic domain"/>
    <property type="match status" value="2"/>
</dbReference>
<dbReference type="RefSeq" id="WP_230446276.1">
    <property type="nucleotide sequence ID" value="NZ_JARWAI010000015.1"/>
</dbReference>
<keyword evidence="3" id="KW-0479">Metal-binding</keyword>
<evidence type="ECO:0000256" key="5">
    <source>
        <dbReference type="ARBA" id="ARBA00023002"/>
    </source>
</evidence>
<dbReference type="PANTHER" id="PTHR43350">
    <property type="entry name" value="NAD-DEPENDENT ALCOHOL DEHYDROGENASE"/>
    <property type="match status" value="1"/>
</dbReference>
<keyword evidence="7" id="KW-1185">Reference proteome</keyword>
<evidence type="ECO:0000256" key="2">
    <source>
        <dbReference type="ARBA" id="ARBA00008072"/>
    </source>
</evidence>
<dbReference type="PANTHER" id="PTHR43350:SF19">
    <property type="entry name" value="D-GULOSIDE 3-DEHYDROGENASE"/>
    <property type="match status" value="1"/>
</dbReference>